<dbReference type="Proteomes" id="UP000094053">
    <property type="component" value="Unassembled WGS sequence"/>
</dbReference>
<accession>A0A1E3RC90</accession>
<dbReference type="Pfam" id="PF18593">
    <property type="entry name" value="CdiI_2"/>
    <property type="match status" value="1"/>
</dbReference>
<dbReference type="InterPro" id="IPR041129">
    <property type="entry name" value="CdiI_2"/>
</dbReference>
<sequence length="113" mass="13215">MNDDSMSEELRHFFGAYFHEDWGLEAADWQEVVDSYVQDEEPSVDLLRSLVHEIDDVSARSAESDMRRLVTRTLEANYYPLPEFTYTEWVRQVAARLRKHANEIDGRTASSDE</sequence>
<protein>
    <recommendedName>
        <fullName evidence="1">CdiI immunity protein domain-containing protein</fullName>
    </recommendedName>
</protein>
<comment type="caution">
    <text evidence="2">The sequence shown here is derived from an EMBL/GenBank/DDBJ whole genome shotgun (WGS) entry which is preliminary data.</text>
</comment>
<keyword evidence="3" id="KW-1185">Reference proteome</keyword>
<dbReference type="OrthoDB" id="3786912at2"/>
<dbReference type="EMBL" id="MIHA01000021">
    <property type="protein sequence ID" value="ODQ87508.1"/>
    <property type="molecule type" value="Genomic_DNA"/>
</dbReference>
<feature type="domain" description="CdiI immunity protein" evidence="1">
    <location>
        <begin position="8"/>
        <end position="97"/>
    </location>
</feature>
<evidence type="ECO:0000313" key="2">
    <source>
        <dbReference type="EMBL" id="ODQ87508.1"/>
    </source>
</evidence>
<evidence type="ECO:0000259" key="1">
    <source>
        <dbReference type="Pfam" id="PF18593"/>
    </source>
</evidence>
<name>A0A1E3RC90_MYCFV</name>
<dbReference type="AlphaFoldDB" id="A0A1E3RC90"/>
<dbReference type="RefSeq" id="WP_069415995.1">
    <property type="nucleotide sequence ID" value="NZ_JACKUL010000033.1"/>
</dbReference>
<reference evidence="3" key="1">
    <citation type="submission" date="2016-09" db="EMBL/GenBank/DDBJ databases">
        <authorList>
            <person name="Greninger A.L."/>
            <person name="Jerome K.R."/>
            <person name="Mcnair B."/>
            <person name="Wallis C."/>
            <person name="Fang F."/>
        </authorList>
    </citation>
    <scope>NUCLEOTIDE SEQUENCE [LARGE SCALE GENOMIC DNA]</scope>
    <source>
        <strain evidence="3">M6</strain>
    </source>
</reference>
<gene>
    <name evidence="2" type="ORF">BHQ18_23130</name>
</gene>
<organism evidence="2 3">
    <name type="scientific">Mycolicibacterium flavescens</name>
    <name type="common">Mycobacterium flavescens</name>
    <dbReference type="NCBI Taxonomy" id="1776"/>
    <lineage>
        <taxon>Bacteria</taxon>
        <taxon>Bacillati</taxon>
        <taxon>Actinomycetota</taxon>
        <taxon>Actinomycetes</taxon>
        <taxon>Mycobacteriales</taxon>
        <taxon>Mycobacteriaceae</taxon>
        <taxon>Mycolicibacterium</taxon>
    </lineage>
</organism>
<proteinExistence type="predicted"/>
<evidence type="ECO:0000313" key="3">
    <source>
        <dbReference type="Proteomes" id="UP000094053"/>
    </source>
</evidence>